<dbReference type="OrthoDB" id="5404564at2759"/>
<dbReference type="RefSeq" id="XP_022498514.1">
    <property type="nucleotide sequence ID" value="XM_022645475.1"/>
</dbReference>
<feature type="compositionally biased region" description="Low complexity" evidence="1">
    <location>
        <begin position="107"/>
        <end position="118"/>
    </location>
</feature>
<reference evidence="2 3" key="1">
    <citation type="submission" date="2016-03" db="EMBL/GenBank/DDBJ databases">
        <title>The draft genome sequence of Fonsecaea nubica causative agent of cutaneous subcutaneous infection in human host.</title>
        <authorList>
            <person name="Costa F."/>
            <person name="Sybren D.H."/>
            <person name="Raittz R.T."/>
            <person name="Weiss V.A."/>
            <person name="Leao A.C."/>
            <person name="Gomes R."/>
            <person name="De Souza E.M."/>
            <person name="Pedrosa F.O."/>
            <person name="Steffens M.B."/>
            <person name="Bombassaro A."/>
            <person name="Tadra-Sfeir M.Z."/>
            <person name="Moreno L.F."/>
            <person name="Najafzadeh M.J."/>
            <person name="Felipe M.S."/>
            <person name="Teixeira M."/>
            <person name="Sun J."/>
            <person name="Xi L."/>
            <person name="Castro M.A."/>
            <person name="Vicente V.A."/>
        </authorList>
    </citation>
    <scope>NUCLEOTIDE SEQUENCE [LARGE SCALE GENOMIC DNA]</scope>
    <source>
        <strain evidence="2 3">CBS 269.64</strain>
    </source>
</reference>
<protein>
    <recommendedName>
        <fullName evidence="4">Fungal N-terminal domain-containing protein</fullName>
    </recommendedName>
</protein>
<name>A0A178CWC6_9EURO</name>
<feature type="region of interest" description="Disordered" evidence="1">
    <location>
        <begin position="106"/>
        <end position="130"/>
    </location>
</feature>
<accession>A0A178CWC6</accession>
<dbReference type="EMBL" id="LVCJ01000049">
    <property type="protein sequence ID" value="OAL33502.1"/>
    <property type="molecule type" value="Genomic_DNA"/>
</dbReference>
<organism evidence="2 3">
    <name type="scientific">Fonsecaea nubica</name>
    <dbReference type="NCBI Taxonomy" id="856822"/>
    <lineage>
        <taxon>Eukaryota</taxon>
        <taxon>Fungi</taxon>
        <taxon>Dikarya</taxon>
        <taxon>Ascomycota</taxon>
        <taxon>Pezizomycotina</taxon>
        <taxon>Eurotiomycetes</taxon>
        <taxon>Chaetothyriomycetidae</taxon>
        <taxon>Chaetothyriales</taxon>
        <taxon>Herpotrichiellaceae</taxon>
        <taxon>Fonsecaea</taxon>
    </lineage>
</organism>
<evidence type="ECO:0008006" key="4">
    <source>
        <dbReference type="Google" id="ProtNLM"/>
    </source>
</evidence>
<comment type="caution">
    <text evidence="2">The sequence shown here is derived from an EMBL/GenBank/DDBJ whole genome shotgun (WGS) entry which is preliminary data.</text>
</comment>
<sequence length="178" mass="19755">MSFGFSIGDIILLGQLSYKLYDTVTTGRRNASRELQELGDVLFGLNCALDHLRHVAGDISKAASTSLSNDSHGREMQQALDQMVQNCAVTLNDLDSVTKKYRDGAMVSENNENNEGVESGAGSGSRRGQKRRQVLKNAIASNWAKIRWDIDKDSLKAYRDKLQAHINAINLVLSTFHW</sequence>
<dbReference type="PANTHER" id="PTHR38886:SF1">
    <property type="entry name" value="NACHT-NTPASE AND P-LOOP NTPASES N-TERMINAL DOMAIN-CONTAINING PROTEIN"/>
    <property type="match status" value="1"/>
</dbReference>
<evidence type="ECO:0000313" key="3">
    <source>
        <dbReference type="Proteomes" id="UP000185904"/>
    </source>
</evidence>
<proteinExistence type="predicted"/>
<evidence type="ECO:0000256" key="1">
    <source>
        <dbReference type="SAM" id="MobiDB-lite"/>
    </source>
</evidence>
<dbReference type="Proteomes" id="UP000185904">
    <property type="component" value="Unassembled WGS sequence"/>
</dbReference>
<keyword evidence="3" id="KW-1185">Reference proteome</keyword>
<dbReference type="GeneID" id="34590601"/>
<dbReference type="PANTHER" id="PTHR38886">
    <property type="entry name" value="SESA DOMAIN-CONTAINING PROTEIN"/>
    <property type="match status" value="1"/>
</dbReference>
<gene>
    <name evidence="2" type="ORF">AYO20_07188</name>
</gene>
<dbReference type="AlphaFoldDB" id="A0A178CWC6"/>
<evidence type="ECO:0000313" key="2">
    <source>
        <dbReference type="EMBL" id="OAL33502.1"/>
    </source>
</evidence>